<sequence length="343" mass="37297">MLDAFKVKPFDLEPIYASWTDGPQFTGNPKKDPPVDEWLEQIRAGCVARNIPEEYWYKVAQHFMGSKAKARLDELKQVVLKVHGGKYRWTWKKFRIAMQNMGWGIDKSATETIKVQGKPSGLWFMRKKDDKDDKPNVVVQDNAPKKRTLPSRANTSFWPARQASVDTPTEPAPRRQPVRAATESSFWPSHGKSKDSRESSPHRPTHQKAKSDSAVANNSRTTASRAVSKPPTPSRTNTSDSHGHGGEVTTITQAPVWLLNACTALEYITSEHPKTMSIISAILITAGSIPALPAISAGAGGAVLASGAAHAIGAIAVGLGQALSSTVKNSQEHGTQHATTTVH</sequence>
<evidence type="ECO:0000256" key="1">
    <source>
        <dbReference type="SAM" id="MobiDB-lite"/>
    </source>
</evidence>
<dbReference type="AlphaFoldDB" id="A0A5C3LWM8"/>
<feature type="compositionally biased region" description="Basic and acidic residues" evidence="1">
    <location>
        <begin position="192"/>
        <end position="201"/>
    </location>
</feature>
<feature type="compositionally biased region" description="Basic and acidic residues" evidence="1">
    <location>
        <begin position="126"/>
        <end position="135"/>
    </location>
</feature>
<protein>
    <submittedName>
        <fullName evidence="2">Uncharacterized protein</fullName>
    </submittedName>
</protein>
<gene>
    <name evidence="2" type="ORF">BDQ12DRAFT_145050</name>
</gene>
<organism evidence="2 3">
    <name type="scientific">Crucibulum laeve</name>
    <dbReference type="NCBI Taxonomy" id="68775"/>
    <lineage>
        <taxon>Eukaryota</taxon>
        <taxon>Fungi</taxon>
        <taxon>Dikarya</taxon>
        <taxon>Basidiomycota</taxon>
        <taxon>Agaricomycotina</taxon>
        <taxon>Agaricomycetes</taxon>
        <taxon>Agaricomycetidae</taxon>
        <taxon>Agaricales</taxon>
        <taxon>Agaricineae</taxon>
        <taxon>Nidulariaceae</taxon>
        <taxon>Crucibulum</taxon>
    </lineage>
</organism>
<dbReference type="EMBL" id="ML213607">
    <property type="protein sequence ID" value="TFK37554.1"/>
    <property type="molecule type" value="Genomic_DNA"/>
</dbReference>
<dbReference type="Proteomes" id="UP000308652">
    <property type="component" value="Unassembled WGS sequence"/>
</dbReference>
<name>A0A5C3LWM8_9AGAR</name>
<evidence type="ECO:0000313" key="3">
    <source>
        <dbReference type="Proteomes" id="UP000308652"/>
    </source>
</evidence>
<feature type="region of interest" description="Disordered" evidence="1">
    <location>
        <begin position="124"/>
        <end position="248"/>
    </location>
</feature>
<reference evidence="2 3" key="1">
    <citation type="journal article" date="2019" name="Nat. Ecol. Evol.">
        <title>Megaphylogeny resolves global patterns of mushroom evolution.</title>
        <authorList>
            <person name="Varga T."/>
            <person name="Krizsan K."/>
            <person name="Foldi C."/>
            <person name="Dima B."/>
            <person name="Sanchez-Garcia M."/>
            <person name="Sanchez-Ramirez S."/>
            <person name="Szollosi G.J."/>
            <person name="Szarkandi J.G."/>
            <person name="Papp V."/>
            <person name="Albert L."/>
            <person name="Andreopoulos W."/>
            <person name="Angelini C."/>
            <person name="Antonin V."/>
            <person name="Barry K.W."/>
            <person name="Bougher N.L."/>
            <person name="Buchanan P."/>
            <person name="Buyck B."/>
            <person name="Bense V."/>
            <person name="Catcheside P."/>
            <person name="Chovatia M."/>
            <person name="Cooper J."/>
            <person name="Damon W."/>
            <person name="Desjardin D."/>
            <person name="Finy P."/>
            <person name="Geml J."/>
            <person name="Haridas S."/>
            <person name="Hughes K."/>
            <person name="Justo A."/>
            <person name="Karasinski D."/>
            <person name="Kautmanova I."/>
            <person name="Kiss B."/>
            <person name="Kocsube S."/>
            <person name="Kotiranta H."/>
            <person name="LaButti K.M."/>
            <person name="Lechner B.E."/>
            <person name="Liimatainen K."/>
            <person name="Lipzen A."/>
            <person name="Lukacs Z."/>
            <person name="Mihaltcheva S."/>
            <person name="Morgado L.N."/>
            <person name="Niskanen T."/>
            <person name="Noordeloos M.E."/>
            <person name="Ohm R.A."/>
            <person name="Ortiz-Santana B."/>
            <person name="Ovrebo C."/>
            <person name="Racz N."/>
            <person name="Riley R."/>
            <person name="Savchenko A."/>
            <person name="Shiryaev A."/>
            <person name="Soop K."/>
            <person name="Spirin V."/>
            <person name="Szebenyi C."/>
            <person name="Tomsovsky M."/>
            <person name="Tulloss R.E."/>
            <person name="Uehling J."/>
            <person name="Grigoriev I.V."/>
            <person name="Vagvolgyi C."/>
            <person name="Papp T."/>
            <person name="Martin F.M."/>
            <person name="Miettinen O."/>
            <person name="Hibbett D.S."/>
            <person name="Nagy L.G."/>
        </authorList>
    </citation>
    <scope>NUCLEOTIDE SEQUENCE [LARGE SCALE GENOMIC DNA]</scope>
    <source>
        <strain evidence="2 3">CBS 166.37</strain>
    </source>
</reference>
<evidence type="ECO:0000313" key="2">
    <source>
        <dbReference type="EMBL" id="TFK37554.1"/>
    </source>
</evidence>
<dbReference type="OrthoDB" id="3250110at2759"/>
<accession>A0A5C3LWM8</accession>
<keyword evidence="3" id="KW-1185">Reference proteome</keyword>
<proteinExistence type="predicted"/>
<feature type="compositionally biased region" description="Polar residues" evidence="1">
    <location>
        <begin position="214"/>
        <end position="225"/>
    </location>
</feature>